<dbReference type="RefSeq" id="WP_185042919.1">
    <property type="nucleotide sequence ID" value="NZ_BAABFG010000005.1"/>
</dbReference>
<dbReference type="Gene3D" id="3.30.70.1280">
    <property type="entry name" value="SP0830-like domains"/>
    <property type="match status" value="1"/>
</dbReference>
<dbReference type="EMBL" id="JACHNB010000001">
    <property type="protein sequence ID" value="MBB4742574.1"/>
    <property type="molecule type" value="Genomic_DNA"/>
</dbReference>
<dbReference type="PANTHER" id="PTHR36439">
    <property type="entry name" value="BLL4334 PROTEIN"/>
    <property type="match status" value="1"/>
</dbReference>
<organism evidence="1 2">
    <name type="scientific">Actinoplanes octamycinicus</name>
    <dbReference type="NCBI Taxonomy" id="135948"/>
    <lineage>
        <taxon>Bacteria</taxon>
        <taxon>Bacillati</taxon>
        <taxon>Actinomycetota</taxon>
        <taxon>Actinomycetes</taxon>
        <taxon>Micromonosporales</taxon>
        <taxon>Micromonosporaceae</taxon>
        <taxon>Actinoplanes</taxon>
    </lineage>
</organism>
<reference evidence="1 2" key="1">
    <citation type="submission" date="2020-08" db="EMBL/GenBank/DDBJ databases">
        <title>Sequencing the genomes of 1000 actinobacteria strains.</title>
        <authorList>
            <person name="Klenk H.-P."/>
        </authorList>
    </citation>
    <scope>NUCLEOTIDE SEQUENCE [LARGE SCALE GENOMIC DNA]</scope>
    <source>
        <strain evidence="1 2">DSM 45809</strain>
    </source>
</reference>
<protein>
    <submittedName>
        <fullName evidence="1">Uncharacterized protein (DUF1697 family)</fullName>
    </submittedName>
</protein>
<dbReference type="PANTHER" id="PTHR36439:SF1">
    <property type="entry name" value="DUF1697 DOMAIN-CONTAINING PROTEIN"/>
    <property type="match status" value="1"/>
</dbReference>
<evidence type="ECO:0000313" key="2">
    <source>
        <dbReference type="Proteomes" id="UP000546162"/>
    </source>
</evidence>
<name>A0A7W7H2F1_9ACTN</name>
<dbReference type="Gene3D" id="3.30.70.1260">
    <property type="entry name" value="bacterial protein sp0830 like"/>
    <property type="match status" value="1"/>
</dbReference>
<evidence type="ECO:0000313" key="1">
    <source>
        <dbReference type="EMBL" id="MBB4742574.1"/>
    </source>
</evidence>
<dbReference type="PIRSF" id="PIRSF008502">
    <property type="entry name" value="UCP008502"/>
    <property type="match status" value="1"/>
</dbReference>
<proteinExistence type="predicted"/>
<keyword evidence="2" id="KW-1185">Reference proteome</keyword>
<comment type="caution">
    <text evidence="1">The sequence shown here is derived from an EMBL/GenBank/DDBJ whole genome shotgun (WGS) entry which is preliminary data.</text>
</comment>
<dbReference type="SUPFAM" id="SSF160379">
    <property type="entry name" value="SP0830-like"/>
    <property type="match status" value="1"/>
</dbReference>
<accession>A0A7W7H2F1</accession>
<dbReference type="Pfam" id="PF08002">
    <property type="entry name" value="DUF1697"/>
    <property type="match status" value="1"/>
</dbReference>
<sequence>MTTFLVLLRGINVGGRNKVPMAALRTCLEECGFSAVTTFIASGNVILTSEHDAAATAARIEAALPAAFDLDSDLVRVLVLSGDQLRAVVRDRPAGFGDQPDVYHSDAIFLIGVGAAEVMPLFKPREGVDRVWPGDGVVYSQRLSAQRTKSRLSAIIASPLYQSMTIRSWKTTVTLADMLTARDGLA</sequence>
<dbReference type="Proteomes" id="UP000546162">
    <property type="component" value="Unassembled WGS sequence"/>
</dbReference>
<dbReference type="AlphaFoldDB" id="A0A7W7H2F1"/>
<dbReference type="InterPro" id="IPR012545">
    <property type="entry name" value="DUF1697"/>
</dbReference>
<gene>
    <name evidence="1" type="ORF">BJY16_006033</name>
</gene>